<feature type="chain" id="PRO_5046819113" description="Pectate lyase domain-containing protein" evidence="3">
    <location>
        <begin position="21"/>
        <end position="348"/>
    </location>
</feature>
<keyword evidence="1 2" id="KW-0456">Lyase</keyword>
<dbReference type="InterPro" id="IPR002022">
    <property type="entry name" value="Pec_lyase"/>
</dbReference>
<dbReference type="Gene3D" id="2.160.20.10">
    <property type="entry name" value="Single-stranded right-handed beta-helix, Pectin lyase-like"/>
    <property type="match status" value="1"/>
</dbReference>
<dbReference type="InterPro" id="IPR011050">
    <property type="entry name" value="Pectin_lyase_fold/virulence"/>
</dbReference>
<comment type="caution">
    <text evidence="5">The sequence shown here is derived from an EMBL/GenBank/DDBJ whole genome shotgun (WGS) entry which is preliminary data.</text>
</comment>
<keyword evidence="6" id="KW-1185">Reference proteome</keyword>
<dbReference type="PANTHER" id="PTHR31683:SF18">
    <property type="entry name" value="PECTATE LYASE 21-RELATED"/>
    <property type="match status" value="1"/>
</dbReference>
<evidence type="ECO:0000259" key="4">
    <source>
        <dbReference type="SMART" id="SM00656"/>
    </source>
</evidence>
<evidence type="ECO:0000313" key="5">
    <source>
        <dbReference type="EMBL" id="MBW8684677.1"/>
    </source>
</evidence>
<evidence type="ECO:0000313" key="6">
    <source>
        <dbReference type="Proteomes" id="UP000812961"/>
    </source>
</evidence>
<comment type="subcellular location">
    <subcellularLocation>
        <location evidence="2">Secreted</location>
    </subcellularLocation>
</comment>
<protein>
    <recommendedName>
        <fullName evidence="4">Pectate lyase domain-containing protein</fullName>
    </recommendedName>
</protein>
<dbReference type="PROSITE" id="PS51257">
    <property type="entry name" value="PROKAR_LIPOPROTEIN"/>
    <property type="match status" value="1"/>
</dbReference>
<feature type="signal peptide" evidence="3">
    <location>
        <begin position="1"/>
        <end position="20"/>
    </location>
</feature>
<name>A0ABS7GDE0_9BACT</name>
<comment type="similarity">
    <text evidence="2">Belongs to the polysaccharide lyase 1 family.</text>
</comment>
<evidence type="ECO:0000256" key="1">
    <source>
        <dbReference type="ARBA" id="ARBA00023239"/>
    </source>
</evidence>
<dbReference type="InterPro" id="IPR012334">
    <property type="entry name" value="Pectin_lyas_fold"/>
</dbReference>
<feature type="domain" description="Pectate lyase" evidence="4">
    <location>
        <begin position="78"/>
        <end position="286"/>
    </location>
</feature>
<accession>A0ABS7GDE0</accession>
<keyword evidence="2" id="KW-0624">Polysaccharide degradation</keyword>
<proteinExistence type="inferred from homology"/>
<dbReference type="PANTHER" id="PTHR31683">
    <property type="entry name" value="PECTATE LYASE 18-RELATED"/>
    <property type="match status" value="1"/>
</dbReference>
<dbReference type="EMBL" id="JAICCF010000002">
    <property type="protein sequence ID" value="MBW8684677.1"/>
    <property type="molecule type" value="Genomic_DNA"/>
</dbReference>
<dbReference type="RefSeq" id="WP_220249894.1">
    <property type="nucleotide sequence ID" value="NZ_JAICCF010000002.1"/>
</dbReference>
<keyword evidence="2" id="KW-0119">Carbohydrate metabolism</keyword>
<sequence length="348" mass="37460">MKTKTRMHFFRHLCHYQLWALCVSFFALCVFSSCSKSEVAGKVSTSDAIASVTTAAAAAALPGQTGYCNVNGSTTGGGAGPTVTVSNLNDFRTYATSSSPYVIRVSGSINLNGRVAIASNKTIQGVNASARITGNIYIANGTTNVIISNLNITNPDGDGITIRNGNHVWVDHCAIFDCSDGLADINNQSDYITVSWCKFYYVNQTAHRFTMILGSVGAEVDGKLHVTLHHNWWGAKCDQRMPSGTQGNAHLYNNYFSCEGNSYASDARAGSFWYSDYNYYQKVNNPLSEQLGGKIRVVGNIYNQCTGKITKGETTTVAPPPYNYAITPAQDVPAVVMNGAGPRATPTF</sequence>
<dbReference type="Pfam" id="PF00544">
    <property type="entry name" value="Pectate_lyase_4"/>
    <property type="match status" value="1"/>
</dbReference>
<dbReference type="SUPFAM" id="SSF51126">
    <property type="entry name" value="Pectin lyase-like"/>
    <property type="match status" value="1"/>
</dbReference>
<keyword evidence="2" id="KW-0964">Secreted</keyword>
<dbReference type="SMART" id="SM00656">
    <property type="entry name" value="Amb_all"/>
    <property type="match status" value="1"/>
</dbReference>
<reference evidence="5 6" key="1">
    <citation type="submission" date="2021-08" db="EMBL/GenBank/DDBJ databases">
        <title>The genome sequence of Chitinophaga sp. B61.</title>
        <authorList>
            <person name="Zhang X."/>
        </authorList>
    </citation>
    <scope>NUCLEOTIDE SEQUENCE [LARGE SCALE GENOMIC DNA]</scope>
    <source>
        <strain evidence="5 6">B61</strain>
    </source>
</reference>
<gene>
    <name evidence="5" type="ORF">K1Y79_10075</name>
</gene>
<evidence type="ECO:0000256" key="3">
    <source>
        <dbReference type="SAM" id="SignalP"/>
    </source>
</evidence>
<keyword evidence="3" id="KW-0732">Signal</keyword>
<dbReference type="Proteomes" id="UP000812961">
    <property type="component" value="Unassembled WGS sequence"/>
</dbReference>
<evidence type="ECO:0000256" key="2">
    <source>
        <dbReference type="RuleBase" id="RU361173"/>
    </source>
</evidence>
<dbReference type="InterPro" id="IPR045032">
    <property type="entry name" value="PEL"/>
</dbReference>
<organism evidence="5 6">
    <name type="scientific">Chitinophaga rhizophila</name>
    <dbReference type="NCBI Taxonomy" id="2866212"/>
    <lineage>
        <taxon>Bacteria</taxon>
        <taxon>Pseudomonadati</taxon>
        <taxon>Bacteroidota</taxon>
        <taxon>Chitinophagia</taxon>
        <taxon>Chitinophagales</taxon>
        <taxon>Chitinophagaceae</taxon>
        <taxon>Chitinophaga</taxon>
    </lineage>
</organism>